<dbReference type="Pfam" id="PF03454">
    <property type="entry name" value="MoeA_C"/>
    <property type="match status" value="1"/>
</dbReference>
<dbReference type="Pfam" id="PF12727">
    <property type="entry name" value="PBP_like"/>
    <property type="match status" value="1"/>
</dbReference>
<dbReference type="InterPro" id="IPR036135">
    <property type="entry name" value="MoeA_linker/N_sf"/>
</dbReference>
<dbReference type="PANTHER" id="PTHR10192">
    <property type="entry name" value="MOLYBDOPTERIN BIOSYNTHESIS PROTEIN"/>
    <property type="match status" value="1"/>
</dbReference>
<dbReference type="Gene3D" id="2.170.190.11">
    <property type="entry name" value="Molybdopterin biosynthesis moea protein, domain 3"/>
    <property type="match status" value="1"/>
</dbReference>
<dbReference type="SUPFAM" id="SSF53850">
    <property type="entry name" value="Periplasmic binding protein-like II"/>
    <property type="match status" value="1"/>
</dbReference>
<dbReference type="eggNOG" id="COG1910">
    <property type="taxonomic scope" value="Bacteria"/>
</dbReference>
<dbReference type="CDD" id="cd00887">
    <property type="entry name" value="MoeA"/>
    <property type="match status" value="1"/>
</dbReference>
<dbReference type="Pfam" id="PF00994">
    <property type="entry name" value="MoCF_biosynth"/>
    <property type="match status" value="1"/>
</dbReference>
<dbReference type="PATRIC" id="fig|1121448.10.peg.647"/>
<evidence type="ECO:0000313" key="8">
    <source>
        <dbReference type="EMBL" id="AGW12551.1"/>
    </source>
</evidence>
<comment type="catalytic activity">
    <reaction evidence="5">
        <text>adenylyl-molybdopterin + molybdate = Mo-molybdopterin + AMP + H(+)</text>
        <dbReference type="Rhea" id="RHEA:35047"/>
        <dbReference type="ChEBI" id="CHEBI:15378"/>
        <dbReference type="ChEBI" id="CHEBI:36264"/>
        <dbReference type="ChEBI" id="CHEBI:62727"/>
        <dbReference type="ChEBI" id="CHEBI:71302"/>
        <dbReference type="ChEBI" id="CHEBI:456215"/>
        <dbReference type="EC" id="2.10.1.1"/>
    </reaction>
</comment>
<dbReference type="Gene3D" id="2.40.340.10">
    <property type="entry name" value="MoeA, C-terminal, domain IV"/>
    <property type="match status" value="1"/>
</dbReference>
<dbReference type="GO" id="GO:0046872">
    <property type="term" value="F:metal ion binding"/>
    <property type="evidence" value="ECO:0007669"/>
    <property type="project" value="UniProtKB-UniRule"/>
</dbReference>
<dbReference type="EC" id="2.10.1.1" evidence="6"/>
<evidence type="ECO:0000313" key="9">
    <source>
        <dbReference type="Proteomes" id="UP000016587"/>
    </source>
</evidence>
<dbReference type="InterPro" id="IPR005111">
    <property type="entry name" value="MoeA_C_domain_IV"/>
</dbReference>
<dbReference type="UniPathway" id="UPA00344"/>
<evidence type="ECO:0000256" key="2">
    <source>
        <dbReference type="ARBA" id="ARBA00005046"/>
    </source>
</evidence>
<dbReference type="InterPro" id="IPR024370">
    <property type="entry name" value="PBP_domain"/>
</dbReference>
<gene>
    <name evidence="8" type="ORF">DGI_0644</name>
</gene>
<protein>
    <recommendedName>
        <fullName evidence="6">Molybdopterin molybdenumtransferase</fullName>
        <ecNumber evidence="6">2.10.1.1</ecNumber>
    </recommendedName>
</protein>
<dbReference type="Gene3D" id="3.90.105.10">
    <property type="entry name" value="Molybdopterin biosynthesis moea protein, domain 2"/>
    <property type="match status" value="1"/>
</dbReference>
<keyword evidence="9" id="KW-1185">Reference proteome</keyword>
<dbReference type="InterPro" id="IPR038987">
    <property type="entry name" value="MoeA-like"/>
</dbReference>
<dbReference type="HOGENOM" id="CLU_010186_3_0_7"/>
<dbReference type="InterPro" id="IPR005110">
    <property type="entry name" value="MoeA_linker/N"/>
</dbReference>
<dbReference type="GO" id="GO:0006777">
    <property type="term" value="P:Mo-molybdopterin cofactor biosynthetic process"/>
    <property type="evidence" value="ECO:0007669"/>
    <property type="project" value="UniProtKB-UniRule"/>
</dbReference>
<evidence type="ECO:0000259" key="7">
    <source>
        <dbReference type="SMART" id="SM00852"/>
    </source>
</evidence>
<keyword evidence="6" id="KW-0460">Magnesium</keyword>
<dbReference type="SUPFAM" id="SSF63867">
    <property type="entry name" value="MoeA C-terminal domain-like"/>
    <property type="match status" value="1"/>
</dbReference>
<dbReference type="KEGG" id="dgg:DGI_0644"/>
<dbReference type="PANTHER" id="PTHR10192:SF16">
    <property type="entry name" value="MOLYBDOPTERIN MOLYBDENUMTRANSFERASE"/>
    <property type="match status" value="1"/>
</dbReference>
<dbReference type="Pfam" id="PF03453">
    <property type="entry name" value="MoeA_N"/>
    <property type="match status" value="1"/>
</dbReference>
<comment type="similarity">
    <text evidence="3 6">Belongs to the MoeA family.</text>
</comment>
<comment type="function">
    <text evidence="1 6">Catalyzes the insertion of molybdate into adenylated molybdopterin with the concomitant release of AMP.</text>
</comment>
<comment type="pathway">
    <text evidence="2 6">Cofactor biosynthesis; molybdopterin biosynthesis.</text>
</comment>
<name>T2G8W5_MEGG1</name>
<dbReference type="SMART" id="SM00852">
    <property type="entry name" value="MoCF_biosynth"/>
    <property type="match status" value="1"/>
</dbReference>
<dbReference type="AlphaFoldDB" id="T2G8W5"/>
<dbReference type="InterPro" id="IPR036688">
    <property type="entry name" value="MoeA_C_domain_IV_sf"/>
</dbReference>
<dbReference type="eggNOG" id="COG0303">
    <property type="taxonomic scope" value="Bacteria"/>
</dbReference>
<keyword evidence="6" id="KW-0479">Metal-binding</keyword>
<dbReference type="SUPFAM" id="SSF53218">
    <property type="entry name" value="Molybdenum cofactor biosynthesis proteins"/>
    <property type="match status" value="1"/>
</dbReference>
<evidence type="ECO:0000256" key="3">
    <source>
        <dbReference type="ARBA" id="ARBA00010763"/>
    </source>
</evidence>
<dbReference type="EMBL" id="CP006585">
    <property type="protein sequence ID" value="AGW12551.1"/>
    <property type="molecule type" value="Genomic_DNA"/>
</dbReference>
<keyword evidence="6" id="KW-0500">Molybdenum</keyword>
<dbReference type="GO" id="GO:0061599">
    <property type="term" value="F:molybdopterin molybdotransferase activity"/>
    <property type="evidence" value="ECO:0007669"/>
    <property type="project" value="UniProtKB-UniRule"/>
</dbReference>
<sequence>MAEPKRNIYLETIPVDAAVARAKAALDRGGVAGVQTIPSQDAAGRVLAAPVFARQSSPASHCAAMDGVAVQASATYAAREGQPVVLVKGQDWWPVNTGHPLPPHLPQLDAVIMIEQVQSLDDERIAIEAAAYPWQHVRRIGEDIVATELLFPRGKLLTPYDVGALLSAGIWDVDVVGRVHMQVIPTGDEILDFTTRPTPGPGQVVESNSMVLAALGRQAGCTVERRPPVADDPAALEAAVREALAAGAQVVVVCAGSSAGSKDFTRHVFERVGELLVHGIAAMPGKPTLLAAAAQGRALLMGAPGYPVSSVVAFEEVLAPVLAWLHHEPESVRPRIEAVLTRKSPSRLGIEEFLRCSVGTVRGRHVASPLGRGAGNITTLCRAQGVVRIPRDVEGLEQGGRVEVELLVPRSVLDQTVVAVGSHDNTLDLLADALMAKDPAFALASSHVGSMGGITALAAGACHMAGAHLFDPATNDFNFPFLAKHLPHVALRVVNLAIRHQGLMVAPGNPLGIAGVADLARPDVRFVNRQRGAGTRILLDHHLITAGVDPRAVNGYGKEEHTHMAVAANVASGAADCGLGIQAAAKALGLEFVPLALERYDLLIPEDLLETPHVQAVLACLDDAAFQARIQALGGYETTLCGRTMQPGQGLGEG</sequence>
<dbReference type="SUPFAM" id="SSF63882">
    <property type="entry name" value="MoeA N-terminal region -like"/>
    <property type="match status" value="1"/>
</dbReference>
<evidence type="ECO:0000256" key="1">
    <source>
        <dbReference type="ARBA" id="ARBA00002901"/>
    </source>
</evidence>
<dbReference type="InterPro" id="IPR036425">
    <property type="entry name" value="MoaB/Mog-like_dom_sf"/>
</dbReference>
<dbReference type="NCBIfam" id="NF011068">
    <property type="entry name" value="PRK14498.1"/>
    <property type="match status" value="1"/>
</dbReference>
<dbReference type="RefSeq" id="WP_021759217.1">
    <property type="nucleotide sequence ID" value="NC_022444.1"/>
</dbReference>
<dbReference type="Proteomes" id="UP000016587">
    <property type="component" value="Chromosome"/>
</dbReference>
<reference evidence="9" key="2">
    <citation type="submission" date="2013-07" db="EMBL/GenBank/DDBJ databases">
        <authorList>
            <person name="Morais-Silva F.O."/>
            <person name="Rezende A.M."/>
            <person name="Pimentel C."/>
            <person name="Resende D.M."/>
            <person name="Santos C.I."/>
            <person name="Clemente C."/>
            <person name="de Oliveira L.M."/>
            <person name="da Silva S.M."/>
            <person name="Costa D.A."/>
            <person name="Varela-Raposo A."/>
            <person name="Horacio E.C.A."/>
            <person name="Matos M."/>
            <person name="Flores O."/>
            <person name="Ruiz J.C."/>
            <person name="Rodrigues-Pousada C."/>
        </authorList>
    </citation>
    <scope>NUCLEOTIDE SEQUENCE [LARGE SCALE GENOMIC DNA]</scope>
    <source>
        <strain evidence="9">ATCC 19364 / DSM 1382 / NCIMB 9332 / VKM B-1759</strain>
    </source>
</reference>
<accession>T2G8W5</accession>
<dbReference type="OrthoDB" id="9804758at2"/>
<dbReference type="STRING" id="1121448.DGI_0644"/>
<organism evidence="8 9">
    <name type="scientific">Megalodesulfovibrio gigas (strain ATCC 19364 / DSM 1382 / NCIMB 9332 / VKM B-1759)</name>
    <name type="common">Desulfovibrio gigas</name>
    <dbReference type="NCBI Taxonomy" id="1121448"/>
    <lineage>
        <taxon>Bacteria</taxon>
        <taxon>Pseudomonadati</taxon>
        <taxon>Thermodesulfobacteriota</taxon>
        <taxon>Desulfovibrionia</taxon>
        <taxon>Desulfovibrionales</taxon>
        <taxon>Desulfovibrionaceae</taxon>
        <taxon>Megalodesulfovibrio</taxon>
    </lineage>
</organism>
<evidence type="ECO:0000256" key="6">
    <source>
        <dbReference type="RuleBase" id="RU365090"/>
    </source>
</evidence>
<evidence type="ECO:0000256" key="4">
    <source>
        <dbReference type="ARBA" id="ARBA00023150"/>
    </source>
</evidence>
<feature type="domain" description="MoaB/Mog" evidence="7">
    <location>
        <begin position="182"/>
        <end position="324"/>
    </location>
</feature>
<keyword evidence="4 6" id="KW-0501">Molybdenum cofactor biosynthesis</keyword>
<comment type="cofactor">
    <cofactor evidence="6">
        <name>Mg(2+)</name>
        <dbReference type="ChEBI" id="CHEBI:18420"/>
    </cofactor>
</comment>
<evidence type="ECO:0000256" key="5">
    <source>
        <dbReference type="ARBA" id="ARBA00047317"/>
    </source>
</evidence>
<dbReference type="InterPro" id="IPR001453">
    <property type="entry name" value="MoaB/Mog_dom"/>
</dbReference>
<keyword evidence="6" id="KW-0808">Transferase</keyword>
<dbReference type="GO" id="GO:0005829">
    <property type="term" value="C:cytosol"/>
    <property type="evidence" value="ECO:0007669"/>
    <property type="project" value="TreeGrafter"/>
</dbReference>
<proteinExistence type="inferred from homology"/>
<dbReference type="Gene3D" id="3.40.980.10">
    <property type="entry name" value="MoaB/Mog-like domain"/>
    <property type="match status" value="1"/>
</dbReference>
<reference evidence="8 9" key="1">
    <citation type="journal article" date="2013" name="J. Bacteriol.">
        <title>Roles of HynAB and Ech, the only two hydrogenases found in the model sulfate reducer Desulfovibrio gigas.</title>
        <authorList>
            <person name="Morais-Silva F.O."/>
            <person name="Santos C.I."/>
            <person name="Rodrigues R."/>
            <person name="Pereira I.A."/>
            <person name="Rodrigues-Pousada C."/>
        </authorList>
    </citation>
    <scope>NUCLEOTIDE SEQUENCE [LARGE SCALE GENOMIC DNA]</scope>
    <source>
        <strain evidence="9">ATCC 19364 / DSM 1382 / NCIMB 9332 / VKM B-1759</strain>
    </source>
</reference>